<comment type="caution">
    <text evidence="1">The sequence shown here is derived from an EMBL/GenBank/DDBJ whole genome shotgun (WGS) entry which is preliminary data.</text>
</comment>
<dbReference type="OrthoDB" id="423032at2759"/>
<proteinExistence type="predicted"/>
<dbReference type="AlphaFoldDB" id="A0A1Q9E3J8"/>
<reference evidence="1 2" key="1">
    <citation type="submission" date="2016-02" db="EMBL/GenBank/DDBJ databases">
        <title>Genome analysis of coral dinoflagellate symbionts highlights evolutionary adaptations to a symbiotic lifestyle.</title>
        <authorList>
            <person name="Aranda M."/>
            <person name="Li Y."/>
            <person name="Liew Y.J."/>
            <person name="Baumgarten S."/>
            <person name="Simakov O."/>
            <person name="Wilson M."/>
            <person name="Piel J."/>
            <person name="Ashoor H."/>
            <person name="Bougouffa S."/>
            <person name="Bajic V.B."/>
            <person name="Ryu T."/>
            <person name="Ravasi T."/>
            <person name="Bayer T."/>
            <person name="Micklem G."/>
            <person name="Kim H."/>
            <person name="Bhak J."/>
            <person name="Lajeunesse T.C."/>
            <person name="Voolstra C.R."/>
        </authorList>
    </citation>
    <scope>NUCLEOTIDE SEQUENCE [LARGE SCALE GENOMIC DNA]</scope>
    <source>
        <strain evidence="1 2">CCMP2467</strain>
    </source>
</reference>
<keyword evidence="2" id="KW-1185">Reference proteome</keyword>
<dbReference type="Proteomes" id="UP000186817">
    <property type="component" value="Unassembled WGS sequence"/>
</dbReference>
<organism evidence="1 2">
    <name type="scientific">Symbiodinium microadriaticum</name>
    <name type="common">Dinoflagellate</name>
    <name type="synonym">Zooxanthella microadriatica</name>
    <dbReference type="NCBI Taxonomy" id="2951"/>
    <lineage>
        <taxon>Eukaryota</taxon>
        <taxon>Sar</taxon>
        <taxon>Alveolata</taxon>
        <taxon>Dinophyceae</taxon>
        <taxon>Suessiales</taxon>
        <taxon>Symbiodiniaceae</taxon>
        <taxon>Symbiodinium</taxon>
    </lineage>
</organism>
<evidence type="ECO:0000313" key="2">
    <source>
        <dbReference type="Proteomes" id="UP000186817"/>
    </source>
</evidence>
<gene>
    <name evidence="1" type="ORF">AK812_SmicGene15223</name>
</gene>
<accession>A0A1Q9E3J8</accession>
<sequence>MDRLQTIVNDIIEGNTAAKLQALVQLSVAIALFISDLESAAQIALVVQLIERALVEVGHQAPSIALVDLKQIACSLEGLHVQCSMVYCTYAGTLVESALPPSMLAFNCYCTCQFASPSMPVGLATHLVRYVKERLVGATIGSLVNIAALVQTTGFRGDHWLQQIATQVTLTYRGHIIDSAAELSALIWRPTIEDCYTGFAASGVHRHLIFRLALAGVEKVPQLSTIGDHNEEEEIGQSIVPAAPRIASEIAQVRLTLPHGVEAIVTHE</sequence>
<name>A0A1Q9E3J8_SYMMI</name>
<evidence type="ECO:0000313" key="1">
    <source>
        <dbReference type="EMBL" id="OLQ01998.1"/>
    </source>
</evidence>
<protein>
    <submittedName>
        <fullName evidence="1">Uncharacterized protein</fullName>
    </submittedName>
</protein>
<dbReference type="EMBL" id="LSRX01000276">
    <property type="protein sequence ID" value="OLQ01998.1"/>
    <property type="molecule type" value="Genomic_DNA"/>
</dbReference>